<dbReference type="AlphaFoldDB" id="A0A6J5CY23"/>
<proteinExistence type="predicted"/>
<evidence type="ECO:0000313" key="2">
    <source>
        <dbReference type="EMBL" id="VWB22042.1"/>
    </source>
</evidence>
<sequence length="193" mass="19408">MLQRALSAAGPKADARPGIALRVELIPARATLVANAPADGEAGPSEGGRSTGRATQRSAAIAISRLALHASALSDTPRAPDPPRQRETPAGAAASGDENRVQTASDAGVDWQRDLDAIGARQAVARSPAQAAVGALGASSGGLAPRRDTVDARLAGGMSDAGRADCRQAHAGAGLLALPMLALDAVRDTGCRW</sequence>
<accession>A0A6J5CY23</accession>
<gene>
    <name evidence="2" type="ORF">BPA30113_00735</name>
</gene>
<dbReference type="Proteomes" id="UP000494330">
    <property type="component" value="Unassembled WGS sequence"/>
</dbReference>
<keyword evidence="3" id="KW-1185">Reference proteome</keyword>
<feature type="region of interest" description="Disordered" evidence="1">
    <location>
        <begin position="72"/>
        <end position="104"/>
    </location>
</feature>
<organism evidence="2 3">
    <name type="scientific">Burkholderia paludis</name>
    <dbReference type="NCBI Taxonomy" id="1506587"/>
    <lineage>
        <taxon>Bacteria</taxon>
        <taxon>Pseudomonadati</taxon>
        <taxon>Pseudomonadota</taxon>
        <taxon>Betaproteobacteria</taxon>
        <taxon>Burkholderiales</taxon>
        <taxon>Burkholderiaceae</taxon>
        <taxon>Burkholderia</taxon>
        <taxon>Burkholderia cepacia complex</taxon>
    </lineage>
</organism>
<feature type="region of interest" description="Disordered" evidence="1">
    <location>
        <begin position="36"/>
        <end position="56"/>
    </location>
</feature>
<reference evidence="2 3" key="1">
    <citation type="submission" date="2019-09" db="EMBL/GenBank/DDBJ databases">
        <authorList>
            <person name="Depoorter E."/>
        </authorList>
    </citation>
    <scope>NUCLEOTIDE SEQUENCE [LARGE SCALE GENOMIC DNA]</scope>
    <source>
        <strain evidence="2">LMG 30113</strain>
    </source>
</reference>
<evidence type="ECO:0000256" key="1">
    <source>
        <dbReference type="SAM" id="MobiDB-lite"/>
    </source>
</evidence>
<dbReference type="EMBL" id="CABVQD010000002">
    <property type="protein sequence ID" value="VWB22042.1"/>
    <property type="molecule type" value="Genomic_DNA"/>
</dbReference>
<dbReference type="RefSeq" id="WP_326929125.1">
    <property type="nucleotide sequence ID" value="NZ_CABVQD010000002.1"/>
</dbReference>
<evidence type="ECO:0000313" key="3">
    <source>
        <dbReference type="Proteomes" id="UP000494330"/>
    </source>
</evidence>
<protein>
    <submittedName>
        <fullName evidence="2">Uncharacterized protein</fullName>
    </submittedName>
</protein>
<name>A0A6J5CY23_9BURK</name>